<dbReference type="AlphaFoldDB" id="A0AAE0GFB2"/>
<name>A0AAE0GFB2_9CHLO</name>
<accession>A0AAE0GFB2</accession>
<feature type="non-terminal residue" evidence="2">
    <location>
        <position position="1"/>
    </location>
</feature>
<keyword evidence="3" id="KW-1185">Reference proteome</keyword>
<evidence type="ECO:0000313" key="3">
    <source>
        <dbReference type="Proteomes" id="UP001190700"/>
    </source>
</evidence>
<protein>
    <submittedName>
        <fullName evidence="2">Uncharacterized protein</fullName>
    </submittedName>
</protein>
<feature type="compositionally biased region" description="Basic and acidic residues" evidence="1">
    <location>
        <begin position="26"/>
        <end position="45"/>
    </location>
</feature>
<organism evidence="2 3">
    <name type="scientific">Cymbomonas tetramitiformis</name>
    <dbReference type="NCBI Taxonomy" id="36881"/>
    <lineage>
        <taxon>Eukaryota</taxon>
        <taxon>Viridiplantae</taxon>
        <taxon>Chlorophyta</taxon>
        <taxon>Pyramimonadophyceae</taxon>
        <taxon>Pyramimonadales</taxon>
        <taxon>Pyramimonadaceae</taxon>
        <taxon>Cymbomonas</taxon>
    </lineage>
</organism>
<sequence>DEEDAAALGASEAGVLPEMVSFEEWGQQREGRPDQAGRARPLETGKRKRGPEVPGLGEPIAEAASCPGAAKHARGQDEMGNRKRVVDKQSAGGGSVSSSGGVNVKQIAFDAIKGHLKTSLRSHGKEDYKRVAQLATHMLSERLLEHNADWTASPSRYTDLLSGDSEMITQIVRSAMQEINSASKLRNS</sequence>
<evidence type="ECO:0000313" key="2">
    <source>
        <dbReference type="EMBL" id="KAK3276997.1"/>
    </source>
</evidence>
<proteinExistence type="predicted"/>
<feature type="region of interest" description="Disordered" evidence="1">
    <location>
        <begin position="22"/>
        <end position="100"/>
    </location>
</feature>
<feature type="compositionally biased region" description="Basic and acidic residues" evidence="1">
    <location>
        <begin position="74"/>
        <end position="87"/>
    </location>
</feature>
<evidence type="ECO:0000256" key="1">
    <source>
        <dbReference type="SAM" id="MobiDB-lite"/>
    </source>
</evidence>
<gene>
    <name evidence="2" type="ORF">CYMTET_14964</name>
</gene>
<reference evidence="2 3" key="1">
    <citation type="journal article" date="2015" name="Genome Biol. Evol.">
        <title>Comparative Genomics of a Bacterivorous Green Alga Reveals Evolutionary Causalities and Consequences of Phago-Mixotrophic Mode of Nutrition.</title>
        <authorList>
            <person name="Burns J.A."/>
            <person name="Paasch A."/>
            <person name="Narechania A."/>
            <person name="Kim E."/>
        </authorList>
    </citation>
    <scope>NUCLEOTIDE SEQUENCE [LARGE SCALE GENOMIC DNA]</scope>
    <source>
        <strain evidence="2 3">PLY_AMNH</strain>
    </source>
</reference>
<dbReference type="EMBL" id="LGRX02006281">
    <property type="protein sequence ID" value="KAK3276997.1"/>
    <property type="molecule type" value="Genomic_DNA"/>
</dbReference>
<comment type="caution">
    <text evidence="2">The sequence shown here is derived from an EMBL/GenBank/DDBJ whole genome shotgun (WGS) entry which is preliminary data.</text>
</comment>
<dbReference type="Proteomes" id="UP001190700">
    <property type="component" value="Unassembled WGS sequence"/>
</dbReference>